<dbReference type="EMBL" id="RQET01000013">
    <property type="protein sequence ID" value="TGK06390.1"/>
    <property type="molecule type" value="Genomic_DNA"/>
</dbReference>
<keyword evidence="3" id="KW-0802">TPR repeat</keyword>
<dbReference type="Pfam" id="PF13181">
    <property type="entry name" value="TPR_8"/>
    <property type="match status" value="1"/>
</dbReference>
<dbReference type="OrthoDB" id="9811036at2"/>
<accession>A0A4R9G613</accession>
<evidence type="ECO:0000313" key="5">
    <source>
        <dbReference type="EMBL" id="TGK06390.1"/>
    </source>
</evidence>
<sequence>MKLKAAFFYLVLLFCLFVSSFGPLFAGVAWETSVEKAFAKAKREGRPIFIDVYADWCGYCKTLKNEIYPRKEVQAELSRFVLLSLDGDRFPNLKRKYSVSGYPTLLFLDRNGSITEKITGMPDSKTVVKTLKKAYEKRDQESNLLASLKKSPEDPKLLLKIGEYYFEGREYQKAANFFYKSFSSELGKDSEPEVRHRSLFNLGITYAEMENYEKTIKTFSLYLDKYPPGTGYAQSAFYYRGLAYKEIGKKLEAKSDLTKALELTSDPDEKKDIETLLRGLD</sequence>
<dbReference type="SUPFAM" id="SSF52833">
    <property type="entry name" value="Thioredoxin-like"/>
    <property type="match status" value="1"/>
</dbReference>
<dbReference type="Proteomes" id="UP000298458">
    <property type="component" value="Unassembled WGS sequence"/>
</dbReference>
<proteinExistence type="predicted"/>
<dbReference type="Pfam" id="PF13174">
    <property type="entry name" value="TPR_6"/>
    <property type="match status" value="1"/>
</dbReference>
<dbReference type="InterPro" id="IPR019734">
    <property type="entry name" value="TPR_rpt"/>
</dbReference>
<gene>
    <name evidence="5" type="ORF">EHO60_15225</name>
</gene>
<evidence type="ECO:0000256" key="2">
    <source>
        <dbReference type="ARBA" id="ARBA00023284"/>
    </source>
</evidence>
<dbReference type="InterPro" id="IPR017937">
    <property type="entry name" value="Thioredoxin_CS"/>
</dbReference>
<organism evidence="5 6">
    <name type="scientific">Leptospira fletcheri</name>
    <dbReference type="NCBI Taxonomy" id="2484981"/>
    <lineage>
        <taxon>Bacteria</taxon>
        <taxon>Pseudomonadati</taxon>
        <taxon>Spirochaetota</taxon>
        <taxon>Spirochaetia</taxon>
        <taxon>Leptospirales</taxon>
        <taxon>Leptospiraceae</taxon>
        <taxon>Leptospira</taxon>
    </lineage>
</organism>
<dbReference type="GO" id="GO:0006950">
    <property type="term" value="P:response to stress"/>
    <property type="evidence" value="ECO:0007669"/>
    <property type="project" value="UniProtKB-ARBA"/>
</dbReference>
<dbReference type="PROSITE" id="PS51352">
    <property type="entry name" value="THIOREDOXIN_2"/>
    <property type="match status" value="1"/>
</dbReference>
<dbReference type="SUPFAM" id="SSF48452">
    <property type="entry name" value="TPR-like"/>
    <property type="match status" value="1"/>
</dbReference>
<feature type="domain" description="Thioredoxin" evidence="4">
    <location>
        <begin position="16"/>
        <end position="136"/>
    </location>
</feature>
<keyword evidence="6" id="KW-1185">Reference proteome</keyword>
<dbReference type="SMART" id="SM00028">
    <property type="entry name" value="TPR"/>
    <property type="match status" value="3"/>
</dbReference>
<name>A0A4R9G613_9LEPT</name>
<keyword evidence="2" id="KW-0676">Redox-active center</keyword>
<dbReference type="AlphaFoldDB" id="A0A4R9G613"/>
<protein>
    <submittedName>
        <fullName evidence="5">DUF255 domain-containing protein</fullName>
    </submittedName>
</protein>
<dbReference type="PROSITE" id="PS50005">
    <property type="entry name" value="TPR"/>
    <property type="match status" value="1"/>
</dbReference>
<dbReference type="RefSeq" id="WP_135769072.1">
    <property type="nucleotide sequence ID" value="NZ_RQET01000013.1"/>
</dbReference>
<evidence type="ECO:0000256" key="3">
    <source>
        <dbReference type="PROSITE-ProRule" id="PRU00339"/>
    </source>
</evidence>
<feature type="repeat" description="TPR" evidence="3">
    <location>
        <begin position="196"/>
        <end position="229"/>
    </location>
</feature>
<dbReference type="PROSITE" id="PS00194">
    <property type="entry name" value="THIOREDOXIN_1"/>
    <property type="match status" value="1"/>
</dbReference>
<dbReference type="Gene3D" id="3.40.30.10">
    <property type="entry name" value="Glutaredoxin"/>
    <property type="match status" value="1"/>
</dbReference>
<dbReference type="Gene3D" id="1.25.40.10">
    <property type="entry name" value="Tetratricopeptide repeat domain"/>
    <property type="match status" value="1"/>
</dbReference>
<dbReference type="InterPro" id="IPR051099">
    <property type="entry name" value="AGR/TXD"/>
</dbReference>
<evidence type="ECO:0000256" key="1">
    <source>
        <dbReference type="ARBA" id="ARBA00022729"/>
    </source>
</evidence>
<keyword evidence="1" id="KW-0732">Signal</keyword>
<evidence type="ECO:0000313" key="6">
    <source>
        <dbReference type="Proteomes" id="UP000298458"/>
    </source>
</evidence>
<evidence type="ECO:0000259" key="4">
    <source>
        <dbReference type="PROSITE" id="PS51352"/>
    </source>
</evidence>
<dbReference type="InterPro" id="IPR036249">
    <property type="entry name" value="Thioredoxin-like_sf"/>
</dbReference>
<dbReference type="PANTHER" id="PTHR15337">
    <property type="entry name" value="ANTERIOR GRADIENT PROTEIN-RELATED"/>
    <property type="match status" value="1"/>
</dbReference>
<dbReference type="PANTHER" id="PTHR15337:SF11">
    <property type="entry name" value="THIOREDOXIN DOMAIN-CONTAINING PROTEIN"/>
    <property type="match status" value="1"/>
</dbReference>
<dbReference type="InterPro" id="IPR011990">
    <property type="entry name" value="TPR-like_helical_dom_sf"/>
</dbReference>
<dbReference type="Pfam" id="PF13899">
    <property type="entry name" value="Thioredoxin_7"/>
    <property type="match status" value="1"/>
</dbReference>
<comment type="caution">
    <text evidence="5">The sequence shown here is derived from an EMBL/GenBank/DDBJ whole genome shotgun (WGS) entry which is preliminary data.</text>
</comment>
<reference evidence="5" key="1">
    <citation type="journal article" date="2019" name="PLoS Negl. Trop. Dis.">
        <title>Revisiting the worldwide diversity of Leptospira species in the environment.</title>
        <authorList>
            <person name="Vincent A.T."/>
            <person name="Schiettekatte O."/>
            <person name="Bourhy P."/>
            <person name="Veyrier F.J."/>
            <person name="Picardeau M."/>
        </authorList>
    </citation>
    <scope>NUCLEOTIDE SEQUENCE [LARGE SCALE GENOMIC DNA]</scope>
    <source>
        <strain evidence="5">SSW15</strain>
    </source>
</reference>
<dbReference type="InterPro" id="IPR013766">
    <property type="entry name" value="Thioredoxin_domain"/>
</dbReference>